<feature type="transmembrane region" description="Helical" evidence="1">
    <location>
        <begin position="101"/>
        <end position="120"/>
    </location>
</feature>
<dbReference type="Proteomes" id="UP001431449">
    <property type="component" value="Unassembled WGS sequence"/>
</dbReference>
<dbReference type="InterPro" id="IPR018639">
    <property type="entry name" value="DUF2062"/>
</dbReference>
<proteinExistence type="predicted"/>
<comment type="caution">
    <text evidence="3">The sequence shown here is derived from an EMBL/GenBank/DDBJ whole genome shotgun (WGS) entry which is preliminary data.</text>
</comment>
<keyword evidence="1" id="KW-0812">Transmembrane</keyword>
<feature type="domain" description="DUF2062" evidence="2">
    <location>
        <begin position="42"/>
        <end position="171"/>
    </location>
</feature>
<protein>
    <submittedName>
        <fullName evidence="3">DUF2062 domain-containing protein</fullName>
    </submittedName>
</protein>
<dbReference type="Pfam" id="PF09835">
    <property type="entry name" value="DUF2062"/>
    <property type="match status" value="1"/>
</dbReference>
<dbReference type="EMBL" id="JALNMH010000001">
    <property type="protein sequence ID" value="MCK7592466.1"/>
    <property type="molecule type" value="Genomic_DNA"/>
</dbReference>
<name>A0ABT0GD47_9GAMM</name>
<evidence type="ECO:0000313" key="3">
    <source>
        <dbReference type="EMBL" id="MCK7592466.1"/>
    </source>
</evidence>
<dbReference type="PANTHER" id="PTHR40547">
    <property type="entry name" value="SLL0298 PROTEIN"/>
    <property type="match status" value="1"/>
</dbReference>
<keyword evidence="1" id="KW-0472">Membrane</keyword>
<dbReference type="PANTHER" id="PTHR40547:SF1">
    <property type="entry name" value="SLL0298 PROTEIN"/>
    <property type="match status" value="1"/>
</dbReference>
<evidence type="ECO:0000313" key="4">
    <source>
        <dbReference type="Proteomes" id="UP001431449"/>
    </source>
</evidence>
<gene>
    <name evidence="3" type="ORF">M0G41_02140</name>
</gene>
<evidence type="ECO:0000256" key="1">
    <source>
        <dbReference type="SAM" id="Phobius"/>
    </source>
</evidence>
<organism evidence="3 4">
    <name type="scientific">Pseudomarimonas salicorniae</name>
    <dbReference type="NCBI Taxonomy" id="2933270"/>
    <lineage>
        <taxon>Bacteria</taxon>
        <taxon>Pseudomonadati</taxon>
        <taxon>Pseudomonadota</taxon>
        <taxon>Gammaproteobacteria</taxon>
        <taxon>Lysobacterales</taxon>
        <taxon>Lysobacteraceae</taxon>
        <taxon>Pseudomarimonas</taxon>
    </lineage>
</organism>
<feature type="transmembrane region" description="Helical" evidence="1">
    <location>
        <begin position="140"/>
        <end position="164"/>
    </location>
</feature>
<accession>A0ABT0GD47</accession>
<feature type="transmembrane region" description="Helical" evidence="1">
    <location>
        <begin position="62"/>
        <end position="89"/>
    </location>
</feature>
<keyword evidence="4" id="KW-1185">Reference proteome</keyword>
<keyword evidence="1" id="KW-1133">Transmembrane helix</keyword>
<evidence type="ECO:0000259" key="2">
    <source>
        <dbReference type="Pfam" id="PF09835"/>
    </source>
</evidence>
<reference evidence="3" key="1">
    <citation type="submission" date="2022-04" db="EMBL/GenBank/DDBJ databases">
        <title>Lysobacter sp. CAU 1642 isolated from sea sand.</title>
        <authorList>
            <person name="Kim W."/>
        </authorList>
    </citation>
    <scope>NUCLEOTIDE SEQUENCE</scope>
    <source>
        <strain evidence="3">CAU 1642</strain>
    </source>
</reference>
<sequence length="199" mass="22835">MSEEYERHFRELLARRRRLRKLLKPLPRRANVRRYPVLKWFARQAAARPYLWSFRRENVLPAIYMGSVVSLLPLYGVQLVVAVVLAIWLRANLTVTVALQFITNPFTIAPIYLFTTWVGVQLMEAMSLGESLPRAIYVTNALMIGGVVVGLIVALLCDLGWRFLAWEARRFRNRLAAHRIHKEMIQTGRDDSAAAGESS</sequence>
<dbReference type="RefSeq" id="WP_248204649.1">
    <property type="nucleotide sequence ID" value="NZ_JALNMH010000001.1"/>
</dbReference>